<organism evidence="9 10">
    <name type="scientific">Mesobacillus persicus</name>
    <dbReference type="NCBI Taxonomy" id="930146"/>
    <lineage>
        <taxon>Bacteria</taxon>
        <taxon>Bacillati</taxon>
        <taxon>Bacillota</taxon>
        <taxon>Bacilli</taxon>
        <taxon>Bacillales</taxon>
        <taxon>Bacillaceae</taxon>
        <taxon>Mesobacillus</taxon>
    </lineage>
</organism>
<dbReference type="Pfam" id="PF00535">
    <property type="entry name" value="Glycos_transf_2"/>
    <property type="match status" value="1"/>
</dbReference>
<keyword evidence="2" id="KW-0328">Glycosyltransferase</keyword>
<keyword evidence="5 7" id="KW-1133">Transmembrane helix</keyword>
<evidence type="ECO:0000256" key="4">
    <source>
        <dbReference type="ARBA" id="ARBA00022692"/>
    </source>
</evidence>
<evidence type="ECO:0000256" key="3">
    <source>
        <dbReference type="ARBA" id="ARBA00022679"/>
    </source>
</evidence>
<dbReference type="AlphaFoldDB" id="A0A1H8EW53"/>
<dbReference type="InterPro" id="IPR050256">
    <property type="entry name" value="Glycosyltransferase_2"/>
</dbReference>
<evidence type="ECO:0000313" key="9">
    <source>
        <dbReference type="EMBL" id="SEN23871.1"/>
    </source>
</evidence>
<dbReference type="Proteomes" id="UP000198553">
    <property type="component" value="Unassembled WGS sequence"/>
</dbReference>
<dbReference type="SUPFAM" id="SSF53448">
    <property type="entry name" value="Nucleotide-diphospho-sugar transferases"/>
    <property type="match status" value="1"/>
</dbReference>
<keyword evidence="3 9" id="KW-0808">Transferase</keyword>
<keyword evidence="10" id="KW-1185">Reference proteome</keyword>
<keyword evidence="4 7" id="KW-0812">Transmembrane</keyword>
<sequence length="357" mass="40727">MEEPVLTIVVPCYNEEDVLPVTFNKLKEFLKGMIRRNDISGASRILFVDDGSKDDTWNLIYKESIKGEHIRGLKLARNVGHQNALLAGLFSAKDRSDCVISIDADLQDDIEVMREFIVKFKEGYEVVYGVRAKRDTDSFFKRTSAEGFYKLMRKMGVNLVYNHADYRLMSKRAVQELERYQESNLFLRGIVPLIGFQTTSVFYDRKERLAGETKYPLKKMLAFALDGITSFSVTPIRLVLLIGFISFFVSFLFGSYFLSLKFFGETETGWTSLITSIWLIGGLQLIGLGLVGEYIGKIYKETKRRPKYNVDIDLLSLGRPDIVDAPLFSSSLNERTNLINANKESIIDDRGEQTETN</sequence>
<dbReference type="GO" id="GO:0005886">
    <property type="term" value="C:plasma membrane"/>
    <property type="evidence" value="ECO:0007669"/>
    <property type="project" value="TreeGrafter"/>
</dbReference>
<gene>
    <name evidence="9" type="ORF">SAMN05192533_110132</name>
</gene>
<dbReference type="CDD" id="cd04187">
    <property type="entry name" value="DPM1_like_bac"/>
    <property type="match status" value="1"/>
</dbReference>
<dbReference type="GO" id="GO:0016757">
    <property type="term" value="F:glycosyltransferase activity"/>
    <property type="evidence" value="ECO:0007669"/>
    <property type="project" value="UniProtKB-KW"/>
</dbReference>
<evidence type="ECO:0000256" key="5">
    <source>
        <dbReference type="ARBA" id="ARBA00022989"/>
    </source>
</evidence>
<dbReference type="EMBL" id="FOBW01000010">
    <property type="protein sequence ID" value="SEN23871.1"/>
    <property type="molecule type" value="Genomic_DNA"/>
</dbReference>
<feature type="transmembrane region" description="Helical" evidence="7">
    <location>
        <begin position="270"/>
        <end position="295"/>
    </location>
</feature>
<proteinExistence type="predicted"/>
<dbReference type="PANTHER" id="PTHR48090:SF1">
    <property type="entry name" value="PROPHAGE BACTOPRENOL GLUCOSYL TRANSFERASE HOMOLOG"/>
    <property type="match status" value="1"/>
</dbReference>
<feature type="domain" description="Glycosyltransferase 2-like" evidence="8">
    <location>
        <begin position="7"/>
        <end position="177"/>
    </location>
</feature>
<accession>A0A1H8EW53</accession>
<evidence type="ECO:0000259" key="8">
    <source>
        <dbReference type="Pfam" id="PF00535"/>
    </source>
</evidence>
<dbReference type="PANTHER" id="PTHR48090">
    <property type="entry name" value="UNDECAPRENYL-PHOSPHATE 4-DEOXY-4-FORMAMIDO-L-ARABINOSE TRANSFERASE-RELATED"/>
    <property type="match status" value="1"/>
</dbReference>
<reference evidence="10" key="1">
    <citation type="submission" date="2016-10" db="EMBL/GenBank/DDBJ databases">
        <authorList>
            <person name="Varghese N."/>
            <person name="Submissions S."/>
        </authorList>
    </citation>
    <scope>NUCLEOTIDE SEQUENCE [LARGE SCALE GENOMIC DNA]</scope>
    <source>
        <strain evidence="10">B48,IBRC-M 10115,DSM 25386,CECT 8001</strain>
    </source>
</reference>
<dbReference type="RefSeq" id="WP_090747232.1">
    <property type="nucleotide sequence ID" value="NZ_FOBW01000010.1"/>
</dbReference>
<keyword evidence="6 7" id="KW-0472">Membrane</keyword>
<feature type="transmembrane region" description="Helical" evidence="7">
    <location>
        <begin position="238"/>
        <end position="258"/>
    </location>
</feature>
<protein>
    <submittedName>
        <fullName evidence="9">Glycosyltransferase involved in cell wall bisynthesis</fullName>
    </submittedName>
</protein>
<dbReference type="Gene3D" id="3.90.550.10">
    <property type="entry name" value="Spore Coat Polysaccharide Biosynthesis Protein SpsA, Chain A"/>
    <property type="match status" value="1"/>
</dbReference>
<comment type="subcellular location">
    <subcellularLocation>
        <location evidence="1">Membrane</location>
        <topology evidence="1">Multi-pass membrane protein</topology>
    </subcellularLocation>
</comment>
<dbReference type="OrthoDB" id="9807778at2"/>
<evidence type="ECO:0000256" key="1">
    <source>
        <dbReference type="ARBA" id="ARBA00004141"/>
    </source>
</evidence>
<dbReference type="InterPro" id="IPR029044">
    <property type="entry name" value="Nucleotide-diphossugar_trans"/>
</dbReference>
<evidence type="ECO:0000256" key="6">
    <source>
        <dbReference type="ARBA" id="ARBA00023136"/>
    </source>
</evidence>
<dbReference type="STRING" id="930146.SAMN05192533_110132"/>
<name>A0A1H8EW53_9BACI</name>
<evidence type="ECO:0000256" key="7">
    <source>
        <dbReference type="SAM" id="Phobius"/>
    </source>
</evidence>
<dbReference type="InterPro" id="IPR001173">
    <property type="entry name" value="Glyco_trans_2-like"/>
</dbReference>
<evidence type="ECO:0000313" key="10">
    <source>
        <dbReference type="Proteomes" id="UP000198553"/>
    </source>
</evidence>
<evidence type="ECO:0000256" key="2">
    <source>
        <dbReference type="ARBA" id="ARBA00022676"/>
    </source>
</evidence>